<evidence type="ECO:0000313" key="2">
    <source>
        <dbReference type="Proteomes" id="UP000591948"/>
    </source>
</evidence>
<evidence type="ECO:0000313" key="1">
    <source>
        <dbReference type="EMBL" id="GFP27647.1"/>
    </source>
</evidence>
<comment type="caution">
    <text evidence="1">The sequence shown here is derived from an EMBL/GenBank/DDBJ whole genome shotgun (WGS) entry which is preliminary data.</text>
</comment>
<reference evidence="1 2" key="1">
    <citation type="journal article" date="2020" name="Front. Microbiol.">
        <title>Single-cell genomics of novel Actinobacteria with the Wood-Ljungdahl pathway discovered in a serpentinizing system.</title>
        <authorList>
            <person name="Merino N."/>
            <person name="Kawai M."/>
            <person name="Boyd E.S."/>
            <person name="Colman D.R."/>
            <person name="McGlynn S.E."/>
            <person name="Nealson K.H."/>
            <person name="Kurokawa K."/>
            <person name="Hongoh Y."/>
        </authorList>
    </citation>
    <scope>NUCLEOTIDE SEQUENCE [LARGE SCALE GENOMIC DNA]</scope>
    <source>
        <strain evidence="1 2">S33</strain>
    </source>
</reference>
<dbReference type="EMBL" id="BLRY01000052">
    <property type="protein sequence ID" value="GFP27647.1"/>
    <property type="molecule type" value="Genomic_DNA"/>
</dbReference>
<evidence type="ECO:0008006" key="3">
    <source>
        <dbReference type="Google" id="ProtNLM"/>
    </source>
</evidence>
<sequence length="111" mass="13410">MDVERSFRMMKDVLDLRPIWHRTDIRVRAHILICFMALLFSKIMERYLKMGKVNLSVPRAWESLQNMQITEIEFHGDKYQYLTELTYYQKIILKALKIKTPSRFTIAQKQV</sequence>
<accession>A0A6V8P5L8</accession>
<dbReference type="AlphaFoldDB" id="A0A6V8P5L8"/>
<organism evidence="1 2">
    <name type="scientific">Candidatus Hakubella thermalkaliphila</name>
    <dbReference type="NCBI Taxonomy" id="2754717"/>
    <lineage>
        <taxon>Bacteria</taxon>
        <taxon>Bacillati</taxon>
        <taxon>Actinomycetota</taxon>
        <taxon>Actinomycetota incertae sedis</taxon>
        <taxon>Candidatus Hakubellales</taxon>
        <taxon>Candidatus Hakubellaceae</taxon>
        <taxon>Candidatus Hakubella</taxon>
    </lineage>
</organism>
<dbReference type="Proteomes" id="UP000591948">
    <property type="component" value="Unassembled WGS sequence"/>
</dbReference>
<name>A0A6V8P5L8_9ACTN</name>
<keyword evidence="2" id="KW-1185">Reference proteome</keyword>
<gene>
    <name evidence="1" type="ORF">HKBW3S33_01058</name>
</gene>
<protein>
    <recommendedName>
        <fullName evidence="3">Transposase IS4-like domain-containing protein</fullName>
    </recommendedName>
</protein>
<proteinExistence type="predicted"/>